<comment type="caution">
    <text evidence="6">The sequence shown here is derived from an EMBL/GenBank/DDBJ whole genome shotgun (WGS) entry which is preliminary data.</text>
</comment>
<feature type="transmembrane region" description="Helical" evidence="5">
    <location>
        <begin position="166"/>
        <end position="188"/>
    </location>
</feature>
<dbReference type="InterPro" id="IPR001129">
    <property type="entry name" value="Membr-assoc_MAPEG"/>
</dbReference>
<evidence type="ECO:0000256" key="3">
    <source>
        <dbReference type="ARBA" id="ARBA00022989"/>
    </source>
</evidence>
<keyword evidence="7" id="KW-1185">Reference proteome</keyword>
<organism evidence="6 7">
    <name type="scientific">Loktanella gaetbuli</name>
    <dbReference type="NCBI Taxonomy" id="2881335"/>
    <lineage>
        <taxon>Bacteria</taxon>
        <taxon>Pseudomonadati</taxon>
        <taxon>Pseudomonadota</taxon>
        <taxon>Alphaproteobacteria</taxon>
        <taxon>Rhodobacterales</taxon>
        <taxon>Roseobacteraceae</taxon>
        <taxon>Loktanella</taxon>
    </lineage>
</organism>
<reference evidence="6" key="1">
    <citation type="submission" date="2021-10" db="EMBL/GenBank/DDBJ databases">
        <title>Loktanella gaetbuli sp. nov., isolated from a tidal flat.</title>
        <authorList>
            <person name="Park S."/>
            <person name="Yoon J.-H."/>
        </authorList>
    </citation>
    <scope>NUCLEOTIDE SEQUENCE</scope>
    <source>
        <strain evidence="6">TSTF-M6</strain>
    </source>
</reference>
<sequence length="189" mass="20520">MTKFLDADAATPEGMKIIMKGFSKAMLIVMIPAAGFLWLAAATGLFAVDWITTRGDAIAFVGQNLTVAGLVFAAHIMWVSLTRATPTAEKWQEGGRPSAGSKLDLAQRVTLNTAEQAVLFAFAQLALASAMPLDQVFATRILALIWLVARIVYVAGYLRHPFYRSYGFNLSILPTILALGYAVWCMAFV</sequence>
<dbReference type="EMBL" id="JAJATZ010000005">
    <property type="protein sequence ID" value="MCB5199938.1"/>
    <property type="molecule type" value="Genomic_DNA"/>
</dbReference>
<feature type="transmembrane region" description="Helical" evidence="5">
    <location>
        <begin position="57"/>
        <end position="81"/>
    </location>
</feature>
<evidence type="ECO:0000256" key="2">
    <source>
        <dbReference type="ARBA" id="ARBA00022692"/>
    </source>
</evidence>
<accession>A0ABS8BW22</accession>
<evidence type="ECO:0000313" key="6">
    <source>
        <dbReference type="EMBL" id="MCB5199938.1"/>
    </source>
</evidence>
<feature type="transmembrane region" description="Helical" evidence="5">
    <location>
        <begin position="141"/>
        <end position="160"/>
    </location>
</feature>
<keyword evidence="2 5" id="KW-0812">Transmembrane</keyword>
<evidence type="ECO:0000256" key="1">
    <source>
        <dbReference type="ARBA" id="ARBA00004370"/>
    </source>
</evidence>
<gene>
    <name evidence="6" type="ORF">LGQ03_11880</name>
</gene>
<keyword evidence="3 5" id="KW-1133">Transmembrane helix</keyword>
<dbReference type="SUPFAM" id="SSF161084">
    <property type="entry name" value="MAPEG domain-like"/>
    <property type="match status" value="1"/>
</dbReference>
<dbReference type="Proteomes" id="UP001138961">
    <property type="component" value="Unassembled WGS sequence"/>
</dbReference>
<keyword evidence="4 5" id="KW-0472">Membrane</keyword>
<proteinExistence type="predicted"/>
<dbReference type="RefSeq" id="WP_226748581.1">
    <property type="nucleotide sequence ID" value="NZ_JAJATZ010000005.1"/>
</dbReference>
<dbReference type="Gene3D" id="1.20.120.550">
    <property type="entry name" value="Membrane associated eicosanoid/glutathione metabolism-like domain"/>
    <property type="match status" value="1"/>
</dbReference>
<evidence type="ECO:0000256" key="4">
    <source>
        <dbReference type="ARBA" id="ARBA00023136"/>
    </source>
</evidence>
<evidence type="ECO:0000313" key="7">
    <source>
        <dbReference type="Proteomes" id="UP001138961"/>
    </source>
</evidence>
<dbReference type="InterPro" id="IPR023352">
    <property type="entry name" value="MAPEG-like_dom_sf"/>
</dbReference>
<name>A0ABS8BW22_9RHOB</name>
<evidence type="ECO:0000256" key="5">
    <source>
        <dbReference type="SAM" id="Phobius"/>
    </source>
</evidence>
<comment type="subcellular location">
    <subcellularLocation>
        <location evidence="1">Membrane</location>
    </subcellularLocation>
</comment>
<dbReference type="Pfam" id="PF01124">
    <property type="entry name" value="MAPEG"/>
    <property type="match status" value="1"/>
</dbReference>
<protein>
    <submittedName>
        <fullName evidence="6">MAPEG family protein</fullName>
    </submittedName>
</protein>
<feature type="transmembrane region" description="Helical" evidence="5">
    <location>
        <begin position="25"/>
        <end position="51"/>
    </location>
</feature>